<sequence length="121" mass="13748">MQSRWQVHSSRHVCELPRQPSSFISPVIMELFFAQHVTNFVRKCISRSSLFRKLHRHRQLDGVSAFSCTIDDYCQVTASFSSSASEEGTIFQPDIPERGSQFWSVTLVCLGGSLKCSLNFN</sequence>
<dbReference type="EMBL" id="HBUE01286622">
    <property type="protein sequence ID" value="CAG6571859.1"/>
    <property type="molecule type" value="Transcribed_RNA"/>
</dbReference>
<reference evidence="1" key="1">
    <citation type="submission" date="2021-05" db="EMBL/GenBank/DDBJ databases">
        <authorList>
            <person name="Alioto T."/>
            <person name="Alioto T."/>
            <person name="Gomez Garrido J."/>
        </authorList>
    </citation>
    <scope>NUCLEOTIDE SEQUENCE</scope>
</reference>
<organism evidence="1">
    <name type="scientific">Culex pipiens</name>
    <name type="common">House mosquito</name>
    <dbReference type="NCBI Taxonomy" id="7175"/>
    <lineage>
        <taxon>Eukaryota</taxon>
        <taxon>Metazoa</taxon>
        <taxon>Ecdysozoa</taxon>
        <taxon>Arthropoda</taxon>
        <taxon>Hexapoda</taxon>
        <taxon>Insecta</taxon>
        <taxon>Pterygota</taxon>
        <taxon>Neoptera</taxon>
        <taxon>Endopterygota</taxon>
        <taxon>Diptera</taxon>
        <taxon>Nematocera</taxon>
        <taxon>Culicoidea</taxon>
        <taxon>Culicidae</taxon>
        <taxon>Culicinae</taxon>
        <taxon>Culicini</taxon>
        <taxon>Culex</taxon>
        <taxon>Culex</taxon>
    </lineage>
</organism>
<proteinExistence type="predicted"/>
<dbReference type="AlphaFoldDB" id="A0A8D8JE70"/>
<evidence type="ECO:0000313" key="1">
    <source>
        <dbReference type="EMBL" id="CAG6571859.1"/>
    </source>
</evidence>
<name>A0A8D8JE70_CULPI</name>
<protein>
    <submittedName>
        <fullName evidence="1">(northern house mosquito) hypothetical protein</fullName>
    </submittedName>
</protein>
<accession>A0A8D8JE70</accession>